<dbReference type="OrthoDB" id="9812221at2"/>
<evidence type="ECO:0000313" key="10">
    <source>
        <dbReference type="Proteomes" id="UP000281112"/>
    </source>
</evidence>
<evidence type="ECO:0000256" key="7">
    <source>
        <dbReference type="SAM" id="Phobius"/>
    </source>
</evidence>
<keyword evidence="6 7" id="KW-0472">Membrane</keyword>
<dbReference type="PROSITE" id="PS50850">
    <property type="entry name" value="MFS"/>
    <property type="match status" value="1"/>
</dbReference>
<sequence>MYPMTLSEDQVRRITSTLIVAAALFMEMIDSTVITTALPAIGESFNTAAANLSVSVSSYLVALTIFIPLSGWLAEKYGAKRLFCLAIVIFSFSSYLCSISVDVTTFTLSRILQGIGGAMMVPVGRYIVFRETPKEGLVTAVALLTWPALFAPVLGPVTGGWITENWGWTWIFIINIPIGIVVFLAAVFILPDVKRTPDLRFDTLGFILTALGFGGIMAGVELMNGTSGDYLLPGLLVTLGIVISIIAIRYLKNAQNPLFTLEPFKIHTFKTSSLSGSVFGVALSTVPFLFPLEMQLALGYGATESGAMLLWLFLGNLFMKPLTTWVMNQFGFRRILLINGCLIALSFIGLSLLTSETPKLLIGVLLFVSGMCRSMQFTAFNTLGMSDVPNEQMKDASMISSIVSQMNIGVGIAVASLILGLVVQFSGSTLTDLSVANFATTYLVVAVFTLLALLDIRTLTSESGDSVLHHKHG</sequence>
<evidence type="ECO:0000256" key="6">
    <source>
        <dbReference type="ARBA" id="ARBA00023136"/>
    </source>
</evidence>
<dbReference type="InterPro" id="IPR036259">
    <property type="entry name" value="MFS_trans_sf"/>
</dbReference>
<dbReference type="Pfam" id="PF07690">
    <property type="entry name" value="MFS_1"/>
    <property type="match status" value="1"/>
</dbReference>
<evidence type="ECO:0000256" key="4">
    <source>
        <dbReference type="ARBA" id="ARBA00022692"/>
    </source>
</evidence>
<name>A0A3N9TL68_9VIBR</name>
<feature type="transmembrane region" description="Helical" evidence="7">
    <location>
        <begin position="107"/>
        <end position="128"/>
    </location>
</feature>
<comment type="subcellular location">
    <subcellularLocation>
        <location evidence="1">Cell membrane</location>
        <topology evidence="1">Multi-pass membrane protein</topology>
    </subcellularLocation>
</comment>
<keyword evidence="2" id="KW-0813">Transport</keyword>
<evidence type="ECO:0000256" key="1">
    <source>
        <dbReference type="ARBA" id="ARBA00004651"/>
    </source>
</evidence>
<protein>
    <submittedName>
        <fullName evidence="9">DHA2 family efflux MFS transporter permease subunit</fullName>
    </submittedName>
</protein>
<dbReference type="AlphaFoldDB" id="A0A3N9TL68"/>
<dbReference type="NCBIfam" id="TIGR00711">
    <property type="entry name" value="efflux_EmrB"/>
    <property type="match status" value="1"/>
</dbReference>
<evidence type="ECO:0000259" key="8">
    <source>
        <dbReference type="PROSITE" id="PS50850"/>
    </source>
</evidence>
<dbReference type="PANTHER" id="PTHR42718:SF46">
    <property type="entry name" value="BLR6921 PROTEIN"/>
    <property type="match status" value="1"/>
</dbReference>
<comment type="caution">
    <text evidence="9">The sequence shown here is derived from an EMBL/GenBank/DDBJ whole genome shotgun (WGS) entry which is preliminary data.</text>
</comment>
<dbReference type="InterPro" id="IPR004638">
    <property type="entry name" value="EmrB-like"/>
</dbReference>
<feature type="transmembrane region" description="Helical" evidence="7">
    <location>
        <begin position="272"/>
        <end position="290"/>
    </location>
</feature>
<keyword evidence="5 7" id="KW-1133">Transmembrane helix</keyword>
<feature type="transmembrane region" description="Helical" evidence="7">
    <location>
        <begin position="435"/>
        <end position="454"/>
    </location>
</feature>
<feature type="domain" description="Major facilitator superfamily (MFS) profile" evidence="8">
    <location>
        <begin position="16"/>
        <end position="464"/>
    </location>
</feature>
<dbReference type="InterPro" id="IPR020846">
    <property type="entry name" value="MFS_dom"/>
</dbReference>
<dbReference type="GO" id="GO:0005886">
    <property type="term" value="C:plasma membrane"/>
    <property type="evidence" value="ECO:0007669"/>
    <property type="project" value="UniProtKB-SubCell"/>
</dbReference>
<proteinExistence type="predicted"/>
<evidence type="ECO:0000256" key="2">
    <source>
        <dbReference type="ARBA" id="ARBA00022448"/>
    </source>
</evidence>
<gene>
    <name evidence="9" type="ORF">EES38_00775</name>
</gene>
<dbReference type="PRINTS" id="PR01036">
    <property type="entry name" value="TCRTETB"/>
</dbReference>
<dbReference type="SUPFAM" id="SSF103473">
    <property type="entry name" value="MFS general substrate transporter"/>
    <property type="match status" value="1"/>
</dbReference>
<accession>A0A3N9TL68</accession>
<dbReference type="EMBL" id="RJVQ01000001">
    <property type="protein sequence ID" value="RQW64613.1"/>
    <property type="molecule type" value="Genomic_DNA"/>
</dbReference>
<evidence type="ECO:0000256" key="5">
    <source>
        <dbReference type="ARBA" id="ARBA00022989"/>
    </source>
</evidence>
<evidence type="ECO:0000256" key="3">
    <source>
        <dbReference type="ARBA" id="ARBA00022475"/>
    </source>
</evidence>
<feature type="transmembrane region" description="Helical" evidence="7">
    <location>
        <begin position="140"/>
        <end position="162"/>
    </location>
</feature>
<dbReference type="Gene3D" id="1.20.1250.20">
    <property type="entry name" value="MFS general substrate transporter like domains"/>
    <property type="match status" value="1"/>
</dbReference>
<dbReference type="Proteomes" id="UP000281112">
    <property type="component" value="Unassembled WGS sequence"/>
</dbReference>
<keyword evidence="3" id="KW-1003">Cell membrane</keyword>
<feature type="transmembrane region" description="Helical" evidence="7">
    <location>
        <begin position="203"/>
        <end position="224"/>
    </location>
</feature>
<dbReference type="InterPro" id="IPR011701">
    <property type="entry name" value="MFS"/>
</dbReference>
<feature type="transmembrane region" description="Helical" evidence="7">
    <location>
        <begin position="335"/>
        <end position="354"/>
    </location>
</feature>
<dbReference type="PANTHER" id="PTHR42718">
    <property type="entry name" value="MAJOR FACILITATOR SUPERFAMILY MULTIDRUG TRANSPORTER MFSC"/>
    <property type="match status" value="1"/>
</dbReference>
<feature type="transmembrane region" description="Helical" evidence="7">
    <location>
        <begin position="296"/>
        <end position="314"/>
    </location>
</feature>
<feature type="transmembrane region" description="Helical" evidence="7">
    <location>
        <begin position="230"/>
        <end position="251"/>
    </location>
</feature>
<dbReference type="Gene3D" id="1.20.1720.10">
    <property type="entry name" value="Multidrug resistance protein D"/>
    <property type="match status" value="1"/>
</dbReference>
<reference evidence="9 10" key="1">
    <citation type="submission" date="2018-11" db="EMBL/GenBank/DDBJ databases">
        <title>Vibrio LJC006 sp. nov., isolated from seawater during the bloom of the enteromorpha.</title>
        <authorList>
            <person name="Liang J."/>
        </authorList>
    </citation>
    <scope>NUCLEOTIDE SEQUENCE [LARGE SCALE GENOMIC DNA]</scope>
    <source>
        <strain evidence="9 10">LJC006</strain>
    </source>
</reference>
<feature type="transmembrane region" description="Helical" evidence="7">
    <location>
        <begin position="360"/>
        <end position="381"/>
    </location>
</feature>
<keyword evidence="10" id="KW-1185">Reference proteome</keyword>
<feature type="transmembrane region" description="Helical" evidence="7">
    <location>
        <begin position="402"/>
        <end position="423"/>
    </location>
</feature>
<feature type="transmembrane region" description="Helical" evidence="7">
    <location>
        <begin position="82"/>
        <end position="101"/>
    </location>
</feature>
<feature type="transmembrane region" description="Helical" evidence="7">
    <location>
        <begin position="168"/>
        <end position="191"/>
    </location>
</feature>
<evidence type="ECO:0000313" key="9">
    <source>
        <dbReference type="EMBL" id="RQW64613.1"/>
    </source>
</evidence>
<dbReference type="GO" id="GO:0022857">
    <property type="term" value="F:transmembrane transporter activity"/>
    <property type="evidence" value="ECO:0007669"/>
    <property type="project" value="InterPro"/>
</dbReference>
<keyword evidence="4 7" id="KW-0812">Transmembrane</keyword>
<organism evidence="9 10">
    <name type="scientific">Vibrio viridaestus</name>
    <dbReference type="NCBI Taxonomy" id="2487322"/>
    <lineage>
        <taxon>Bacteria</taxon>
        <taxon>Pseudomonadati</taxon>
        <taxon>Pseudomonadota</taxon>
        <taxon>Gammaproteobacteria</taxon>
        <taxon>Vibrionales</taxon>
        <taxon>Vibrionaceae</taxon>
        <taxon>Vibrio</taxon>
    </lineage>
</organism>
<feature type="transmembrane region" description="Helical" evidence="7">
    <location>
        <begin position="49"/>
        <end position="70"/>
    </location>
</feature>